<dbReference type="Proteomes" id="UP000325113">
    <property type="component" value="Unassembled WGS sequence"/>
</dbReference>
<comment type="caution">
    <text evidence="17">The sequence shown here is derived from an EMBL/GenBank/DDBJ whole genome shotgun (WGS) entry which is preliminary data.</text>
</comment>
<evidence type="ECO:0000256" key="13">
    <source>
        <dbReference type="SAM" id="MobiDB-lite"/>
    </source>
</evidence>
<evidence type="ECO:0000256" key="11">
    <source>
        <dbReference type="ARBA" id="ARBA00055682"/>
    </source>
</evidence>
<evidence type="ECO:0000256" key="7">
    <source>
        <dbReference type="ARBA" id="ARBA00022801"/>
    </source>
</evidence>
<evidence type="ECO:0000256" key="8">
    <source>
        <dbReference type="ARBA" id="ARBA00023054"/>
    </source>
</evidence>
<evidence type="ECO:0000259" key="14">
    <source>
        <dbReference type="SMART" id="SM00382"/>
    </source>
</evidence>
<dbReference type="InterPro" id="IPR004130">
    <property type="entry name" value="Gpn"/>
</dbReference>
<dbReference type="SMART" id="SM00382">
    <property type="entry name" value="AAA"/>
    <property type="match status" value="1"/>
</dbReference>
<keyword evidence="5" id="KW-0963">Cytoplasm</keyword>
<dbReference type="EMBL" id="VLTM01000001">
    <property type="protein sequence ID" value="KAA0169003.1"/>
    <property type="molecule type" value="Genomic_DNA"/>
</dbReference>
<gene>
    <name evidence="16" type="ORF">FNF28_02700</name>
    <name evidence="15" type="ORF">FNF29_00514</name>
    <name evidence="17" type="ORF">FNF31_00163</name>
</gene>
<feature type="compositionally biased region" description="Low complexity" evidence="13">
    <location>
        <begin position="83"/>
        <end position="93"/>
    </location>
</feature>
<evidence type="ECO:0000256" key="3">
    <source>
        <dbReference type="ARBA" id="ARBA00005290"/>
    </source>
</evidence>
<organism evidence="17 20">
    <name type="scientific">Cafeteria roenbergensis</name>
    <name type="common">Marine flagellate</name>
    <dbReference type="NCBI Taxonomy" id="33653"/>
    <lineage>
        <taxon>Eukaryota</taxon>
        <taxon>Sar</taxon>
        <taxon>Stramenopiles</taxon>
        <taxon>Bigyra</taxon>
        <taxon>Opalozoa</taxon>
        <taxon>Bicosoecida</taxon>
        <taxon>Cafeteriaceae</taxon>
        <taxon>Cafeteria</taxon>
    </lineage>
</organism>
<evidence type="ECO:0000313" key="17">
    <source>
        <dbReference type="EMBL" id="KAA0169003.1"/>
    </source>
</evidence>
<evidence type="ECO:0000313" key="20">
    <source>
        <dbReference type="Proteomes" id="UP000325113"/>
    </source>
</evidence>
<evidence type="ECO:0000256" key="10">
    <source>
        <dbReference type="ARBA" id="ARBA00023242"/>
    </source>
</evidence>
<feature type="region of interest" description="Disordered" evidence="13">
    <location>
        <begin position="398"/>
        <end position="434"/>
    </location>
</feature>
<dbReference type="Proteomes" id="UP000324907">
    <property type="component" value="Unassembled WGS sequence"/>
</dbReference>
<feature type="region of interest" description="Disordered" evidence="13">
    <location>
        <begin position="533"/>
        <end position="553"/>
    </location>
</feature>
<feature type="region of interest" description="Disordered" evidence="13">
    <location>
        <begin position="64"/>
        <end position="93"/>
    </location>
</feature>
<dbReference type="Pfam" id="PF03029">
    <property type="entry name" value="ATP_bind_1"/>
    <property type="match status" value="1"/>
</dbReference>
<dbReference type="FunFam" id="3.40.50.300:FF:000888">
    <property type="entry name" value="GPN-loop GTPase 1"/>
    <property type="match status" value="1"/>
</dbReference>
<evidence type="ECO:0000256" key="5">
    <source>
        <dbReference type="ARBA" id="ARBA00022490"/>
    </source>
</evidence>
<feature type="compositionally biased region" description="Low complexity" evidence="13">
    <location>
        <begin position="491"/>
        <end position="504"/>
    </location>
</feature>
<keyword evidence="6" id="KW-0547">Nucleotide-binding</keyword>
<dbReference type="GO" id="GO:0003924">
    <property type="term" value="F:GTPase activity"/>
    <property type="evidence" value="ECO:0007669"/>
    <property type="project" value="InterPro"/>
</dbReference>
<evidence type="ECO:0000313" key="16">
    <source>
        <dbReference type="EMBL" id="KAA0167954.1"/>
    </source>
</evidence>
<feature type="region of interest" description="Disordered" evidence="13">
    <location>
        <begin position="491"/>
        <end position="519"/>
    </location>
</feature>
<evidence type="ECO:0000313" key="15">
    <source>
        <dbReference type="EMBL" id="KAA0157162.1"/>
    </source>
</evidence>
<feature type="domain" description="AAA+ ATPase" evidence="14">
    <location>
        <begin position="126"/>
        <end position="266"/>
    </location>
</feature>
<sequence length="553" mass="57286">MARSGASRGPGIPIAVPHAVAGRRGAGEDYVPGQPALAPQEDEAEAAEMIEGALVRVSARMGMVQPAAGPTGGDDDGEDEPAEASGAGADATAEAVGREAAAAAADAAAASAASAAAVPLRPLSAPPVACLVIGMAGSGKTTLMRALSDRMGVLGQVPYIINADPAVAHVPYVANIDIRDAVNYKEVMKQYGLGPNGAILTALNLFATKFDQVLELCKRRADEVSHVLVDTPGQIEAFTWSASGQIITESVASEMPTCVLFVLDVPRSRSPTTFMSNMLYACSILYKTRLPIVVVLNKTDVAKADDLVGWMRDFELFQKALDDDRDATYASTLTRSMSLALDEFYAGLEVVPVSAATGDGLDALVGAITRAATEFEEGYALEAKASLAARQEQAEKDRAASLARLQADVEGRPAPEPASGEAAPIGLSDAAGSGLRTSMGREVVDALESVREEGGAAARTRGELMREAPALGVFANGRRMPGWEPSDDEVAAAQSAEAVAAMGAAEEEEDEEVEEGEEEALQAVREMARAMRDKAAADKAAADKAAADKAAEA</sequence>
<proteinExistence type="inferred from homology"/>
<reference evidence="18 19" key="1">
    <citation type="submission" date="2019-07" db="EMBL/GenBank/DDBJ databases">
        <title>Genomes of Cafeteria roenbergensis.</title>
        <authorList>
            <person name="Fischer M.G."/>
            <person name="Hackl T."/>
            <person name="Roman M."/>
        </authorList>
    </citation>
    <scope>NUCLEOTIDE SEQUENCE [LARGE SCALE GENOMIC DNA]</scope>
    <source>
        <strain evidence="15 18">BVI</strain>
        <strain evidence="17 20">Cflag</strain>
        <strain evidence="16 19">RCC970-E3</strain>
    </source>
</reference>
<keyword evidence="10" id="KW-0539">Nucleus</keyword>
<dbReference type="EMBL" id="VLTL01000031">
    <property type="protein sequence ID" value="KAA0167954.1"/>
    <property type="molecule type" value="Genomic_DNA"/>
</dbReference>
<feature type="compositionally biased region" description="Acidic residues" evidence="13">
    <location>
        <begin position="73"/>
        <end position="82"/>
    </location>
</feature>
<evidence type="ECO:0000256" key="6">
    <source>
        <dbReference type="ARBA" id="ARBA00022741"/>
    </source>
</evidence>
<dbReference type="AlphaFoldDB" id="A0A5A8DUA5"/>
<comment type="subcellular location">
    <subcellularLocation>
        <location evidence="2">Cytoplasm</location>
    </subcellularLocation>
    <subcellularLocation>
        <location evidence="1">Nucleus</location>
    </subcellularLocation>
</comment>
<evidence type="ECO:0000256" key="2">
    <source>
        <dbReference type="ARBA" id="ARBA00004496"/>
    </source>
</evidence>
<keyword evidence="9" id="KW-0342">GTP-binding</keyword>
<feature type="compositionally biased region" description="Acidic residues" evidence="13">
    <location>
        <begin position="505"/>
        <end position="519"/>
    </location>
</feature>
<evidence type="ECO:0000256" key="1">
    <source>
        <dbReference type="ARBA" id="ARBA00004123"/>
    </source>
</evidence>
<keyword evidence="7" id="KW-0378">Hydrolase</keyword>
<dbReference type="EMBL" id="VLTN01000002">
    <property type="protein sequence ID" value="KAA0157162.1"/>
    <property type="molecule type" value="Genomic_DNA"/>
</dbReference>
<dbReference type="SUPFAM" id="SSF52540">
    <property type="entry name" value="P-loop containing nucleoside triphosphate hydrolases"/>
    <property type="match status" value="1"/>
</dbReference>
<dbReference type="Proteomes" id="UP000323011">
    <property type="component" value="Unassembled WGS sequence"/>
</dbReference>
<dbReference type="InterPro" id="IPR030230">
    <property type="entry name" value="Gpn1/Npa3/XAB1"/>
</dbReference>
<protein>
    <recommendedName>
        <fullName evidence="4">GPN-loop GTPase 1</fullName>
    </recommendedName>
    <alternativeName>
        <fullName evidence="12">XPA-binding protein 1 homolog</fullName>
    </alternativeName>
</protein>
<dbReference type="GO" id="GO:0005737">
    <property type="term" value="C:cytoplasm"/>
    <property type="evidence" value="ECO:0007669"/>
    <property type="project" value="UniProtKB-SubCell"/>
</dbReference>
<dbReference type="PANTHER" id="PTHR21231">
    <property type="entry name" value="XPA-BINDING PROTEIN 1-RELATED"/>
    <property type="match status" value="1"/>
</dbReference>
<evidence type="ECO:0000256" key="9">
    <source>
        <dbReference type="ARBA" id="ARBA00023134"/>
    </source>
</evidence>
<dbReference type="GO" id="GO:0005634">
    <property type="term" value="C:nucleus"/>
    <property type="evidence" value="ECO:0007669"/>
    <property type="project" value="UniProtKB-SubCell"/>
</dbReference>
<dbReference type="InterPro" id="IPR027417">
    <property type="entry name" value="P-loop_NTPase"/>
</dbReference>
<dbReference type="PANTHER" id="PTHR21231:SF8">
    <property type="entry name" value="GPN-LOOP GTPASE 1"/>
    <property type="match status" value="1"/>
</dbReference>
<evidence type="ECO:0000313" key="19">
    <source>
        <dbReference type="Proteomes" id="UP000324907"/>
    </source>
</evidence>
<feature type="compositionally biased region" description="Low complexity" evidence="13">
    <location>
        <begin position="417"/>
        <end position="426"/>
    </location>
</feature>
<dbReference type="InterPro" id="IPR003593">
    <property type="entry name" value="AAA+_ATPase"/>
</dbReference>
<accession>A0A5A8DUA5</accession>
<name>A0A5A8DUA5_CAFRO</name>
<evidence type="ECO:0000313" key="18">
    <source>
        <dbReference type="Proteomes" id="UP000323011"/>
    </source>
</evidence>
<evidence type="ECO:0000256" key="12">
    <source>
        <dbReference type="ARBA" id="ARBA00083137"/>
    </source>
</evidence>
<keyword evidence="18" id="KW-1185">Reference proteome</keyword>
<dbReference type="Gene3D" id="3.40.50.300">
    <property type="entry name" value="P-loop containing nucleotide triphosphate hydrolases"/>
    <property type="match status" value="1"/>
</dbReference>
<evidence type="ECO:0000256" key="4">
    <source>
        <dbReference type="ARBA" id="ARBA00014579"/>
    </source>
</evidence>
<dbReference type="CDD" id="cd17870">
    <property type="entry name" value="GPN1"/>
    <property type="match status" value="1"/>
</dbReference>
<comment type="function">
    <text evidence="11">Small GTPase required for proper nuclear import of RNA polymerase II (RNAPII). May act at an RNAP assembly step prior to nuclear import.</text>
</comment>
<dbReference type="GO" id="GO:0005525">
    <property type="term" value="F:GTP binding"/>
    <property type="evidence" value="ECO:0007669"/>
    <property type="project" value="UniProtKB-KW"/>
</dbReference>
<keyword evidence="8" id="KW-0175">Coiled coil</keyword>
<comment type="similarity">
    <text evidence="3">Belongs to the GPN-loop GTPase family.</text>
</comment>